<dbReference type="PANTHER" id="PTHR34361">
    <property type="entry name" value="OS08G0157800 PROTEIN"/>
    <property type="match status" value="1"/>
</dbReference>
<evidence type="ECO:0000313" key="2">
    <source>
        <dbReference type="Proteomes" id="UP000593564"/>
    </source>
</evidence>
<dbReference type="AlphaFoldDB" id="A0A7J7FTX7"/>
<protein>
    <submittedName>
        <fullName evidence="1">Uncharacterized protein</fullName>
    </submittedName>
</protein>
<gene>
    <name evidence="1" type="ORF">HYC85_031349</name>
</gene>
<comment type="caution">
    <text evidence="1">The sequence shown here is derived from an EMBL/GenBank/DDBJ whole genome shotgun (WGS) entry which is preliminary data.</text>
</comment>
<name>A0A7J7FTX7_CAMSI</name>
<dbReference type="EMBL" id="JACBKZ010000015">
    <property type="protein sequence ID" value="KAF5930476.1"/>
    <property type="molecule type" value="Genomic_DNA"/>
</dbReference>
<evidence type="ECO:0000313" key="1">
    <source>
        <dbReference type="EMBL" id="KAF5930476.1"/>
    </source>
</evidence>
<proteinExistence type="predicted"/>
<organism evidence="1 2">
    <name type="scientific">Camellia sinensis</name>
    <name type="common">Tea plant</name>
    <name type="synonym">Thea sinensis</name>
    <dbReference type="NCBI Taxonomy" id="4442"/>
    <lineage>
        <taxon>Eukaryota</taxon>
        <taxon>Viridiplantae</taxon>
        <taxon>Streptophyta</taxon>
        <taxon>Embryophyta</taxon>
        <taxon>Tracheophyta</taxon>
        <taxon>Spermatophyta</taxon>
        <taxon>Magnoliopsida</taxon>
        <taxon>eudicotyledons</taxon>
        <taxon>Gunneridae</taxon>
        <taxon>Pentapetalae</taxon>
        <taxon>asterids</taxon>
        <taxon>Ericales</taxon>
        <taxon>Theaceae</taxon>
        <taxon>Camellia</taxon>
    </lineage>
</organism>
<keyword evidence="2" id="KW-1185">Reference proteome</keyword>
<reference evidence="1 2" key="2">
    <citation type="submission" date="2020-07" db="EMBL/GenBank/DDBJ databases">
        <title>Genome assembly of wild tea tree DASZ reveals pedigree and selection history of tea varieties.</title>
        <authorList>
            <person name="Zhang W."/>
        </authorList>
    </citation>
    <scope>NUCLEOTIDE SEQUENCE [LARGE SCALE GENOMIC DNA]</scope>
    <source>
        <strain evidence="2">cv. G240</strain>
        <tissue evidence="1">Leaf</tissue>
    </source>
</reference>
<dbReference type="PANTHER" id="PTHR34361:SF2">
    <property type="entry name" value="OS08G0157800 PROTEIN"/>
    <property type="match status" value="1"/>
</dbReference>
<accession>A0A7J7FTX7</accession>
<reference evidence="2" key="1">
    <citation type="journal article" date="2020" name="Nat. Commun.">
        <title>Genome assembly of wild tea tree DASZ reveals pedigree and selection history of tea varieties.</title>
        <authorList>
            <person name="Zhang W."/>
            <person name="Zhang Y."/>
            <person name="Qiu H."/>
            <person name="Guo Y."/>
            <person name="Wan H."/>
            <person name="Zhang X."/>
            <person name="Scossa F."/>
            <person name="Alseekh S."/>
            <person name="Zhang Q."/>
            <person name="Wang P."/>
            <person name="Xu L."/>
            <person name="Schmidt M.H."/>
            <person name="Jia X."/>
            <person name="Li D."/>
            <person name="Zhu A."/>
            <person name="Guo F."/>
            <person name="Chen W."/>
            <person name="Ni D."/>
            <person name="Usadel B."/>
            <person name="Fernie A.R."/>
            <person name="Wen W."/>
        </authorList>
    </citation>
    <scope>NUCLEOTIDE SEQUENCE [LARGE SCALE GENOMIC DNA]</scope>
    <source>
        <strain evidence="2">cv. G240</strain>
    </source>
</reference>
<dbReference type="Proteomes" id="UP000593564">
    <property type="component" value="Unassembled WGS sequence"/>
</dbReference>
<sequence>MLEKSIQGSSIPSTTKVVNDIGTSAMARFHILKHRGQSLSSVNTDGQRLSETINAVEKIPSSKFSPNPNITRKVTPKSNDFPILSKTTMARFDILKCRVQNSNSEWERLA</sequence>